<feature type="domain" description="TMEM131L third Ig-like" evidence="4">
    <location>
        <begin position="412"/>
        <end position="511"/>
    </location>
</feature>
<dbReference type="InterPro" id="IPR045695">
    <property type="entry name" value="TMEM131-like_Ig_dom2"/>
</dbReference>
<dbReference type="AlphaFoldDB" id="A0A8C4QPL0"/>
<dbReference type="Ensembl" id="ENSEBUT00000019123.1">
    <property type="protein sequence ID" value="ENSEBUP00000018547.1"/>
    <property type="gene ID" value="ENSEBUG00000011504.1"/>
</dbReference>
<feature type="domain" description="TMEM131 second Ig-like" evidence="3">
    <location>
        <begin position="187"/>
        <end position="276"/>
    </location>
</feature>
<evidence type="ECO:0000259" key="3">
    <source>
        <dbReference type="Pfam" id="PF24495"/>
    </source>
</evidence>
<dbReference type="InterPro" id="IPR039877">
    <property type="entry name" value="TMEM131-like"/>
</dbReference>
<name>A0A8C4QPL0_EPTBU</name>
<reference evidence="5" key="2">
    <citation type="submission" date="2025-09" db="UniProtKB">
        <authorList>
            <consortium name="Ensembl"/>
        </authorList>
    </citation>
    <scope>IDENTIFICATION</scope>
</reference>
<accession>A0A8C4QPL0</accession>
<evidence type="ECO:0000313" key="5">
    <source>
        <dbReference type="Ensembl" id="ENSEBUP00000018547.1"/>
    </source>
</evidence>
<reference evidence="5" key="1">
    <citation type="submission" date="2025-08" db="UniProtKB">
        <authorList>
            <consortium name="Ensembl"/>
        </authorList>
    </citation>
    <scope>IDENTIFICATION</scope>
</reference>
<dbReference type="GeneTree" id="ENSGT00530000063614"/>
<organism evidence="5 6">
    <name type="scientific">Eptatretus burgeri</name>
    <name type="common">Inshore hagfish</name>
    <dbReference type="NCBI Taxonomy" id="7764"/>
    <lineage>
        <taxon>Eukaryota</taxon>
        <taxon>Metazoa</taxon>
        <taxon>Chordata</taxon>
        <taxon>Craniata</taxon>
        <taxon>Vertebrata</taxon>
        <taxon>Cyclostomata</taxon>
        <taxon>Myxini</taxon>
        <taxon>Myxiniformes</taxon>
        <taxon>Myxinidae</taxon>
        <taxon>Eptatretinae</taxon>
        <taxon>Eptatretus</taxon>
    </lineage>
</organism>
<dbReference type="Pfam" id="PF19532">
    <property type="entry name" value="Ig_TMEM131L_2nd"/>
    <property type="match status" value="1"/>
</dbReference>
<feature type="domain" description="Transmembrane protein 131-like second Ig-like" evidence="2">
    <location>
        <begin position="317"/>
        <end position="368"/>
    </location>
</feature>
<evidence type="ECO:0000259" key="4">
    <source>
        <dbReference type="Pfam" id="PF24498"/>
    </source>
</evidence>
<proteinExistence type="predicted"/>
<dbReference type="InterPro" id="IPR055435">
    <property type="entry name" value="Ig_TMEM131L_3"/>
</dbReference>
<dbReference type="Proteomes" id="UP000694388">
    <property type="component" value="Unplaced"/>
</dbReference>
<dbReference type="Pfam" id="PF24495">
    <property type="entry name" value="Ig_TMEM131_2"/>
    <property type="match status" value="1"/>
</dbReference>
<dbReference type="GO" id="GO:0016020">
    <property type="term" value="C:membrane"/>
    <property type="evidence" value="ECO:0007669"/>
    <property type="project" value="TreeGrafter"/>
</dbReference>
<dbReference type="InterPro" id="IPR056311">
    <property type="entry name" value="TMEM131_Ig_2"/>
</dbReference>
<dbReference type="PANTHER" id="PTHR22050">
    <property type="entry name" value="RW1 PROTEIN HOMOLOG"/>
    <property type="match status" value="1"/>
</dbReference>
<dbReference type="PANTHER" id="PTHR22050:SF0">
    <property type="entry name" value="TRANSMEMBRANE PROTEIN 131 HOMOLOG"/>
    <property type="match status" value="1"/>
</dbReference>
<dbReference type="InterPro" id="IPR013783">
    <property type="entry name" value="Ig-like_fold"/>
</dbReference>
<evidence type="ECO:0000259" key="2">
    <source>
        <dbReference type="Pfam" id="PF19532"/>
    </source>
</evidence>
<evidence type="ECO:0000259" key="1">
    <source>
        <dbReference type="Pfam" id="PF12371"/>
    </source>
</evidence>
<dbReference type="InterPro" id="IPR022113">
    <property type="entry name" value="TMEM131L_N"/>
</dbReference>
<dbReference type="Pfam" id="PF12371">
    <property type="entry name" value="TMEM131_like_N"/>
    <property type="match status" value="1"/>
</dbReference>
<keyword evidence="6" id="KW-1185">Reference proteome</keyword>
<dbReference type="Pfam" id="PF24498">
    <property type="entry name" value="Ig_TMEM131L_3"/>
    <property type="match status" value="1"/>
</dbReference>
<protein>
    <submittedName>
        <fullName evidence="5">Transmembrane protein 131</fullName>
    </submittedName>
</protein>
<dbReference type="Gene3D" id="2.60.40.10">
    <property type="entry name" value="Immunoglobulins"/>
    <property type="match status" value="2"/>
</dbReference>
<sequence>MAGRAAGWRPRSDSRGYLGLFGAFLQLVLMHFLRGRVSGQASVQTEGHFEAWPLQESGFLEAMSLQKFSVLHHRSTSIPRMGARPIQFEPSVLDFHEQPVGMPKLESVHLHNPSADETVTLLSISATTSHFHASFFQNRVIPPGGNTSFDVVFLARVVGNVENTLFINTSRHGAFTYQVFGVGVPNPYRLRPFLGARVPVNSSFSPLINMHNPHSKPLQVVEIYSTGGDLHLELPTGQAEGPRKLWEIPPFETKAVMRASFISREPHNHTAFIRIKTNDSDDYLILPMEVEVTTAPGIYSSTEMLDFGTLRSQDPAKTLNLYLLNSGAKDVPITNIKLSPANTAISIDFKPLTLKAFEKKYTKVASVIYDPSKARRISQHSGKILVKAKEKSYPKLEIAYQVDLLEGYLGYDQAATLFQTYDGQIEPQTRPVSLTNTFNITIVLHDVTLPEEVQHLFQVKNFSRPLWIAPQETCYAFSLSFAPVGPLTNLEANVLLSTNASRFHLPFHVYTGFVDYLVLPPSLEGTSFDFGVLAVSDVAKAFLLIFNSNPIKLDLKSWEVIGERLSVELLSVAMGNLSHAKTTTELDGNRLDPQPASIQLLPGHHAVFCVTLHAAQQQGDYEAAVRLTTDCEILTIPVKAVVAVGTLVSQPQHILLSPSFPGKLVVHPVSLASSFSRGVRVEAVRPPTNSSYFFFRRLRHAKEELEPGKTSKIGNIYFNASAVCDGECYIGGEFVCQ</sequence>
<feature type="domain" description="Transmembrane protein 131-like N-terminal" evidence="1">
    <location>
        <begin position="87"/>
        <end position="169"/>
    </location>
</feature>
<evidence type="ECO:0000313" key="6">
    <source>
        <dbReference type="Proteomes" id="UP000694388"/>
    </source>
</evidence>